<accession>B6H606</accession>
<organism evidence="1 2">
    <name type="scientific">Penicillium rubens (strain ATCC 28089 / DSM 1075 / NRRL 1951 / Wisconsin 54-1255)</name>
    <name type="common">Penicillium chrysogenum</name>
    <dbReference type="NCBI Taxonomy" id="500485"/>
    <lineage>
        <taxon>Eukaryota</taxon>
        <taxon>Fungi</taxon>
        <taxon>Dikarya</taxon>
        <taxon>Ascomycota</taxon>
        <taxon>Pezizomycotina</taxon>
        <taxon>Eurotiomycetes</taxon>
        <taxon>Eurotiomycetidae</taxon>
        <taxon>Eurotiales</taxon>
        <taxon>Aspergillaceae</taxon>
        <taxon>Penicillium</taxon>
        <taxon>Penicillium chrysogenum species complex</taxon>
    </lineage>
</organism>
<dbReference type="HOGENOM" id="CLU_2121850_0_0_1"/>
<evidence type="ECO:0000313" key="2">
    <source>
        <dbReference type="Proteomes" id="UP000000724"/>
    </source>
</evidence>
<dbReference type="EMBL" id="AM920429">
    <property type="protein sequence ID" value="CAP74319.1"/>
    <property type="molecule type" value="Genomic_DNA"/>
</dbReference>
<protein>
    <submittedName>
        <fullName evidence="1">Uncharacterized protein</fullName>
    </submittedName>
</protein>
<evidence type="ECO:0000313" key="1">
    <source>
        <dbReference type="EMBL" id="CAP74319.1"/>
    </source>
</evidence>
<keyword evidence="2" id="KW-1185">Reference proteome</keyword>
<sequence>MYNIIAYTTLVPPHLGRIPVPKHYYALFSLHNDRIPPCSRNIGAGLRWECEQGTSLSQSRDQDVQSNFIEVLHFAPEMKCPTSDIPGLFQSLITLTSFPRYIAGARYGHTPHIS</sequence>
<name>B6H606_PENRW</name>
<reference evidence="1 2" key="1">
    <citation type="journal article" date="2008" name="Nat. Biotechnol.">
        <title>Genome sequencing and analysis of the filamentous fungus Penicillium chrysogenum.</title>
        <authorList>
            <person name="van den Berg M.A."/>
            <person name="Albang R."/>
            <person name="Albermann K."/>
            <person name="Badger J.H."/>
            <person name="Daran J.-M."/>
            <person name="Driessen A.J.M."/>
            <person name="Garcia-Estrada C."/>
            <person name="Fedorova N.D."/>
            <person name="Harris D.M."/>
            <person name="Heijne W.H.M."/>
            <person name="Joardar V.S."/>
            <person name="Kiel J.A.K.W."/>
            <person name="Kovalchuk A."/>
            <person name="Martin J.F."/>
            <person name="Nierman W.C."/>
            <person name="Nijland J.G."/>
            <person name="Pronk J.T."/>
            <person name="Roubos J.A."/>
            <person name="van der Klei I.J."/>
            <person name="van Peij N.N.M.E."/>
            <person name="Veenhuis M."/>
            <person name="von Doehren H."/>
            <person name="Wagner C."/>
            <person name="Wortman J.R."/>
            <person name="Bovenberg R.A.L."/>
        </authorList>
    </citation>
    <scope>NUCLEOTIDE SEQUENCE [LARGE SCALE GENOMIC DNA]</scope>
    <source>
        <strain evidence="2">ATCC 28089 / DSM 1075 / NRRL 1951 / Wisconsin 54-1255</strain>
    </source>
</reference>
<gene>
    <name evidence="1" type="ORF">Pc14g01780</name>
    <name evidence="1" type="ORF">PCH_Pc14g01780</name>
</gene>
<dbReference type="AlphaFoldDB" id="B6H606"/>
<dbReference type="VEuPathDB" id="FungiDB:PCH_Pc14g01780"/>
<proteinExistence type="predicted"/>
<dbReference type="Proteomes" id="UP000000724">
    <property type="component" value="Contig Pc00c14"/>
</dbReference>